<dbReference type="AlphaFoldDB" id="A0A7T8BBU9"/>
<sequence>MAIAFLEKILSLFGGGDDPESGKKKLLKQLTKDLSKNKYARFYKVKGEAVEPPFAKFFYDMYKIVSPAQVFLQNAAKSEQLKQITIEFFMDKKLLSIQERLSKEAIEERAKTVQTKELARQLREELSQLVSGFDNTRIKAIDDGYNLIMAFNQFVNFDFFFLLKKFDANMSERNFTYQPKFEAIRAEYITEDIKDFLEIAYAVDPDQDWKTAMEVLKNYKGDIDVVSLAQWNKLLVLLRDIKRSKILELMVRQIDKDPYWQSLPRIPDEHIVEPFLDKKKSETEGLVNRILNDKRNAQLEQLAKAVFGTADVERMKYYTDKNNEIYLKKGMDGFTHAQGLNYLKAFLLDFFKRDIRELCDLFLIRGQWASPILSQQMSEGFHTIMGISEEILAFDEALSDNGENGSRLKAALAKVDRDKGQAKYIRIILKSVNEEAQKMIILSAQALIVIGKHFKGILEDYQKNPHELIMNWKEIESTSEEPIAQRITEVYKKIYYFIQMMQFFARPAGENGEE</sequence>
<proteinExistence type="predicted"/>
<name>A0A7T8BBU9_9SPIR</name>
<organism evidence="1 2">
    <name type="scientific">Breznakiella homolactica</name>
    <dbReference type="NCBI Taxonomy" id="2798577"/>
    <lineage>
        <taxon>Bacteria</taxon>
        <taxon>Pseudomonadati</taxon>
        <taxon>Spirochaetota</taxon>
        <taxon>Spirochaetia</taxon>
        <taxon>Spirochaetales</taxon>
        <taxon>Breznakiellaceae</taxon>
        <taxon>Breznakiella</taxon>
    </lineage>
</organism>
<dbReference type="InterPro" id="IPR035196">
    <property type="entry name" value="DUF5312"/>
</dbReference>
<evidence type="ECO:0000313" key="1">
    <source>
        <dbReference type="EMBL" id="QQO10761.1"/>
    </source>
</evidence>
<reference evidence="1" key="1">
    <citation type="submission" date="2021-01" db="EMBL/GenBank/DDBJ databases">
        <title>Description of Breznakiella homolactica.</title>
        <authorList>
            <person name="Song Y."/>
            <person name="Brune A."/>
        </authorList>
    </citation>
    <scope>NUCLEOTIDE SEQUENCE</scope>
    <source>
        <strain evidence="1">RmG30</strain>
    </source>
</reference>
<keyword evidence="2" id="KW-1185">Reference proteome</keyword>
<gene>
    <name evidence="1" type="ORF">JFL75_07550</name>
</gene>
<dbReference type="EMBL" id="CP067089">
    <property type="protein sequence ID" value="QQO10761.1"/>
    <property type="molecule type" value="Genomic_DNA"/>
</dbReference>
<dbReference type="Pfam" id="PF17239">
    <property type="entry name" value="DUF5312"/>
    <property type="match status" value="1"/>
</dbReference>
<dbReference type="KEGG" id="bhc:JFL75_07550"/>
<dbReference type="Proteomes" id="UP000595917">
    <property type="component" value="Chromosome"/>
</dbReference>
<accession>A0A7T8BBU9</accession>
<evidence type="ECO:0000313" key="2">
    <source>
        <dbReference type="Proteomes" id="UP000595917"/>
    </source>
</evidence>
<dbReference type="RefSeq" id="WP_215628066.1">
    <property type="nucleotide sequence ID" value="NZ_CP067089.2"/>
</dbReference>
<protein>
    <submittedName>
        <fullName evidence="1">Uncharacterized protein</fullName>
    </submittedName>
</protein>